<sequence>MPEATTRAIVDVTFLEMLHPPATPAPPLPVGWSIAYEPRPTVALYRELYDRVGRDYCWWMRQVLPDNELAALLAEPGRRVYLLKEGKKLRGFFELETQFRNVLNLAYFGLLPDAIGRGLGTTFLSNAVSIAWASGPARVTVNTCSADHPRALPAYLRVGFRICNVIRETWDIPDRLGLVVPPPLTQARRP</sequence>
<dbReference type="InterPro" id="IPR016181">
    <property type="entry name" value="Acyl_CoA_acyltransferase"/>
</dbReference>
<dbReference type="Proteomes" id="UP000321746">
    <property type="component" value="Unassembled WGS sequence"/>
</dbReference>
<dbReference type="EMBL" id="BJYG01000023">
    <property type="protein sequence ID" value="GEN63616.1"/>
    <property type="molecule type" value="Genomic_DNA"/>
</dbReference>
<dbReference type="Pfam" id="PF00583">
    <property type="entry name" value="Acetyltransf_1"/>
    <property type="match status" value="1"/>
</dbReference>
<organism evidence="2 3">
    <name type="scientific">Acetobacter oeni</name>
    <dbReference type="NCBI Taxonomy" id="304077"/>
    <lineage>
        <taxon>Bacteria</taxon>
        <taxon>Pseudomonadati</taxon>
        <taxon>Pseudomonadota</taxon>
        <taxon>Alphaproteobacteria</taxon>
        <taxon>Acetobacterales</taxon>
        <taxon>Acetobacteraceae</taxon>
        <taxon>Acetobacter</taxon>
    </lineage>
</organism>
<dbReference type="RefSeq" id="WP_146888493.1">
    <property type="nucleotide sequence ID" value="NZ_BJYG01000023.1"/>
</dbReference>
<reference evidence="2 3" key="1">
    <citation type="submission" date="2019-07" db="EMBL/GenBank/DDBJ databases">
        <title>Whole genome shotgun sequence of Acetobacter oeni NBRC 105207.</title>
        <authorList>
            <person name="Hosoyama A."/>
            <person name="Uohara A."/>
            <person name="Ohji S."/>
            <person name="Ichikawa N."/>
        </authorList>
    </citation>
    <scope>NUCLEOTIDE SEQUENCE [LARGE SCALE GENOMIC DNA]</scope>
    <source>
        <strain evidence="2 3">NBRC 105207</strain>
    </source>
</reference>
<dbReference type="PROSITE" id="PS51186">
    <property type="entry name" value="GNAT"/>
    <property type="match status" value="1"/>
</dbReference>
<protein>
    <recommendedName>
        <fullName evidence="1">N-acetyltransferase domain-containing protein</fullName>
    </recommendedName>
</protein>
<dbReference type="AlphaFoldDB" id="A0A511XL02"/>
<proteinExistence type="predicted"/>
<name>A0A511XL02_9PROT</name>
<evidence type="ECO:0000313" key="3">
    <source>
        <dbReference type="Proteomes" id="UP000321746"/>
    </source>
</evidence>
<dbReference type="Gene3D" id="3.40.630.30">
    <property type="match status" value="1"/>
</dbReference>
<gene>
    <name evidence="2" type="ORF">AOE01nite_18400</name>
</gene>
<feature type="domain" description="N-acetyltransferase" evidence="1">
    <location>
        <begin position="43"/>
        <end position="179"/>
    </location>
</feature>
<accession>A0A511XL02</accession>
<dbReference type="OrthoDB" id="275336at2"/>
<dbReference type="GO" id="GO:0016747">
    <property type="term" value="F:acyltransferase activity, transferring groups other than amino-acyl groups"/>
    <property type="evidence" value="ECO:0007669"/>
    <property type="project" value="InterPro"/>
</dbReference>
<dbReference type="InterPro" id="IPR000182">
    <property type="entry name" value="GNAT_dom"/>
</dbReference>
<keyword evidence="3" id="KW-1185">Reference proteome</keyword>
<comment type="caution">
    <text evidence="2">The sequence shown here is derived from an EMBL/GenBank/DDBJ whole genome shotgun (WGS) entry which is preliminary data.</text>
</comment>
<dbReference type="SUPFAM" id="SSF55729">
    <property type="entry name" value="Acyl-CoA N-acyltransferases (Nat)"/>
    <property type="match status" value="1"/>
</dbReference>
<evidence type="ECO:0000259" key="1">
    <source>
        <dbReference type="PROSITE" id="PS51186"/>
    </source>
</evidence>
<evidence type="ECO:0000313" key="2">
    <source>
        <dbReference type="EMBL" id="GEN63616.1"/>
    </source>
</evidence>